<protein>
    <submittedName>
        <fullName evidence="3">PKD domain-containing protein</fullName>
    </submittedName>
</protein>
<organism evidence="3 4">
    <name type="scientific">Vibrio splendidus</name>
    <dbReference type="NCBI Taxonomy" id="29497"/>
    <lineage>
        <taxon>Bacteria</taxon>
        <taxon>Pseudomonadati</taxon>
        <taxon>Pseudomonadota</taxon>
        <taxon>Gammaproteobacteria</taxon>
        <taxon>Vibrionales</taxon>
        <taxon>Vibrionaceae</taxon>
        <taxon>Vibrio</taxon>
    </lineage>
</organism>
<sequence length="447" mass="47602">MKSNFKWTLLALTIPTLIACGGGSSSSSSSSTPAAQDPLGLAVISAQSVAKVNSRVRVDGLQSEGLDGESLSYQWEISNKPEGSTASLNNANAVSPYFTPDIAGNYTLDLVTKSGSKDSEKVSYVIDVSDASTNTQPIVDLDFPDSVAIGKTVDLHSQAYDADGDVLTYQWALLSSPSNATMKLTNSATPTANLLSNTAGDYQLKLTVSDGYETISEEMTVSYSAENVAPKASVKNKQTFELGTSALLDATASTDGNDDQITYEWKVVSQPENSTATLSSTTDEKPNFTPDLIGDYVLSLTVSDGELTSKKEYIRLSATEVGTSDLILKYAEDTTARVWPFAEQFTSNISTTGDAPAHVLLGTFSLEAVGKDYTINETTAIDYIGNVDAVMTGMNAGQVLNAGDKINVKMWAEPTQGQLSMISYGFIVDTTLEQYMGLGYMYTSTAE</sequence>
<dbReference type="AlphaFoldDB" id="A0A2T5EDF6"/>
<gene>
    <name evidence="3" type="ORF">CWO36_17495</name>
</gene>
<dbReference type="PANTHER" id="PTHR46182">
    <property type="entry name" value="FI19480P1"/>
    <property type="match status" value="1"/>
</dbReference>
<dbReference type="Gene3D" id="2.60.40.10">
    <property type="entry name" value="Immunoglobulins"/>
    <property type="match status" value="3"/>
</dbReference>
<dbReference type="RefSeq" id="WP_017087536.1">
    <property type="nucleotide sequence ID" value="NZ_CAWNZY010000042.1"/>
</dbReference>
<dbReference type="InterPro" id="IPR022409">
    <property type="entry name" value="PKD/Chitinase_dom"/>
</dbReference>
<name>A0A2T5EDF6_VIBSP</name>
<dbReference type="Pfam" id="PF22352">
    <property type="entry name" value="K319L-like_PKD"/>
    <property type="match status" value="2"/>
</dbReference>
<feature type="chain" id="PRO_5015494704" evidence="1">
    <location>
        <begin position="20"/>
        <end position="447"/>
    </location>
</feature>
<dbReference type="PANTHER" id="PTHR46182:SF2">
    <property type="entry name" value="FI19480P1"/>
    <property type="match status" value="1"/>
</dbReference>
<feature type="domain" description="PKD/Chitinase" evidence="2">
    <location>
        <begin position="140"/>
        <end position="226"/>
    </location>
</feature>
<dbReference type="InterPro" id="IPR035986">
    <property type="entry name" value="PKD_dom_sf"/>
</dbReference>
<dbReference type="SUPFAM" id="SSF49299">
    <property type="entry name" value="PKD domain"/>
    <property type="match status" value="2"/>
</dbReference>
<dbReference type="InterPro" id="IPR029865">
    <property type="entry name" value="KIAA0319-like"/>
</dbReference>
<dbReference type="PROSITE" id="PS51257">
    <property type="entry name" value="PROKAR_LIPOPROTEIN"/>
    <property type="match status" value="1"/>
</dbReference>
<reference evidence="3 4" key="1">
    <citation type="submission" date="2017-11" db="EMBL/GenBank/DDBJ databases">
        <title>Population delineation of vibrios coincides with oyster pathogenicity.</title>
        <authorList>
            <person name="Bruto M."/>
            <person name="Labreuche Y."/>
            <person name="James A."/>
            <person name="Piel D."/>
            <person name="Chenivesse S."/>
            <person name="Petton B."/>
            <person name="Polz M.F."/>
            <person name="Le Roux F."/>
        </authorList>
    </citation>
    <scope>NUCLEOTIDE SEQUENCE [LARGE SCALE GENOMIC DNA]</scope>
    <source>
        <strain evidence="3 4">1F_55</strain>
    </source>
</reference>
<accession>A0A2T5EDF6</accession>
<dbReference type="EMBL" id="PIGA01000031">
    <property type="protein sequence ID" value="PTP17371.1"/>
    <property type="molecule type" value="Genomic_DNA"/>
</dbReference>
<feature type="domain" description="PKD/Chitinase" evidence="2">
    <location>
        <begin position="40"/>
        <end position="129"/>
    </location>
</feature>
<dbReference type="Proteomes" id="UP000244080">
    <property type="component" value="Unassembled WGS sequence"/>
</dbReference>
<evidence type="ECO:0000313" key="4">
    <source>
        <dbReference type="Proteomes" id="UP000244080"/>
    </source>
</evidence>
<evidence type="ECO:0000256" key="1">
    <source>
        <dbReference type="SAM" id="SignalP"/>
    </source>
</evidence>
<dbReference type="GO" id="GO:0031410">
    <property type="term" value="C:cytoplasmic vesicle"/>
    <property type="evidence" value="ECO:0007669"/>
    <property type="project" value="TreeGrafter"/>
</dbReference>
<feature type="signal peptide" evidence="1">
    <location>
        <begin position="1"/>
        <end position="19"/>
    </location>
</feature>
<evidence type="ECO:0000259" key="2">
    <source>
        <dbReference type="SMART" id="SM00089"/>
    </source>
</evidence>
<feature type="domain" description="PKD/Chitinase" evidence="2">
    <location>
        <begin position="231"/>
        <end position="317"/>
    </location>
</feature>
<dbReference type="GO" id="GO:0016020">
    <property type="term" value="C:membrane"/>
    <property type="evidence" value="ECO:0007669"/>
    <property type="project" value="TreeGrafter"/>
</dbReference>
<dbReference type="InterPro" id="IPR013783">
    <property type="entry name" value="Ig-like_fold"/>
</dbReference>
<dbReference type="SMART" id="SM00089">
    <property type="entry name" value="PKD"/>
    <property type="match status" value="3"/>
</dbReference>
<keyword evidence="1" id="KW-0732">Signal</keyword>
<evidence type="ECO:0000313" key="3">
    <source>
        <dbReference type="EMBL" id="PTP17371.1"/>
    </source>
</evidence>
<comment type="caution">
    <text evidence="3">The sequence shown here is derived from an EMBL/GenBank/DDBJ whole genome shotgun (WGS) entry which is preliminary data.</text>
</comment>
<proteinExistence type="predicted"/>